<feature type="region of interest" description="Disordered" evidence="2">
    <location>
        <begin position="615"/>
        <end position="639"/>
    </location>
</feature>
<dbReference type="Proteomes" id="UP000018050">
    <property type="component" value="Unassembled WGS sequence"/>
</dbReference>
<feature type="coiled-coil region" evidence="1">
    <location>
        <begin position="1209"/>
        <end position="1239"/>
    </location>
</feature>
<organism evidence="3 4">
    <name type="scientific">Eimeria acervulina</name>
    <name type="common">Coccidian parasite</name>
    <dbReference type="NCBI Taxonomy" id="5801"/>
    <lineage>
        <taxon>Eukaryota</taxon>
        <taxon>Sar</taxon>
        <taxon>Alveolata</taxon>
        <taxon>Apicomplexa</taxon>
        <taxon>Conoidasida</taxon>
        <taxon>Coccidia</taxon>
        <taxon>Eucoccidiorida</taxon>
        <taxon>Eimeriorina</taxon>
        <taxon>Eimeriidae</taxon>
        <taxon>Eimeria</taxon>
    </lineage>
</organism>
<sequence>MLFQYISGVPWAVRGPPRCFRRLAFASVGPPRAFHSQGRSRGGPQGAPGGPPQGAPQARTGGPRRSKEVRTEARGPPPASNRGKPPGGAPKGGLWGAPGGPQASYARFPRPDLDEAALKEEQQKAQGAPHWLLVESEVTGPGGPRWRPGAPRGLDAPRQEEGDRGPPGAPSSVPSFFSEGRSDWRLGITEEFDADWAWLSGGPWASDPGGPLGAPSGGAPEGATLERLEDKRLKVYVQGLDIPKPIALLNKQQLLQTLQQPHRALGLKAEPQQKQNTFSGGPSGGPPSGPQSTSLGLETDRGSASASPLMETLCPEAYEALVERAKNILRSFQRQQLLQLLLLLQQHTRALQQQHHCSLQEARSLSLQANAAAAAAAAAGEHQQEHHQLLVEEAARAAAAAAAAERGLRALQQQQLFELIFDAALPHLPHMPLEELGTLATAFAVCVPTKGLGVLQVVALHAFDRCCSALWGPPATAAAEEGAPQKGGALTLRVLQVLQPFALSLQRQGALRAPLHHTRGPPVGPPFAATDLHGPLAAAGGGPPETGGGLGFASRRLLEVITKDLEAPELSSLPRGALLQLLLCCCSVGSGASAAPLAAAQQCLDLLFRGPLGGSLSPPEGGPHSAAEGGPLAAAEGGPQGPKFTLEEALWVLVSCAYREARGGPPAWLLPVLHEVWGPSSAAEGLLLLQGPQELRGPPVYAEETAAGALCAVRCSPPLGAPGGPQAALLSSHQLQYLLQQLDASLPPLKGGPEAPAEALLLQQPHLLPAAASSTDGGAHLSVRFSAWMMHLNCYRDGGPQGATNPPKPFDYLEDPEGPQREVQTATVPTAGALAAAEALAWALSRLLQQQRQQQQQQQQQQEQLPTLQESIKRAHRLLLSVVHQVRAAAAAPLLSASALIQGAHALADAAEHLMGAPVGGPSRGPPVAAVQQFEAQSAFMGLEAAAGHLLLAACSALQRGPHPGVSLEGLLVAVCCCIYRFAGGRAGGVGPHRDPQQNEGALSSAWEAAADKGAAAAPAAAAAAAAFATSAARCLREFRLLLGGPPSSSLSSVESLSLRTQAKWLGALGALLQCEASWGCGQSEQQQETQEGGALNPSAAQKKTVSSCALEVHEEAASAALYVAAAWAPLLNSTKNKRQPAGKGGPPELLAALQGLLRCVKPLTGQPRAHADAAAAATETATTTAATAATQGLNAALDQLLRASPYGSEQEVAAAAELAQQLLQLQQQLQRQQQLQQLPKEGGPQGALYMAITGISTGKLQQLQGLSSSSSHLGGLQQKQRQTSFVAIEPAAT</sequence>
<evidence type="ECO:0000313" key="3">
    <source>
        <dbReference type="EMBL" id="CDI78390.1"/>
    </source>
</evidence>
<feature type="region of interest" description="Disordered" evidence="2">
    <location>
        <begin position="120"/>
        <end position="178"/>
    </location>
</feature>
<reference evidence="3" key="2">
    <citation type="submission" date="2013-10" db="EMBL/GenBank/DDBJ databases">
        <authorList>
            <person name="Aslett M."/>
        </authorList>
    </citation>
    <scope>NUCLEOTIDE SEQUENCE</scope>
    <source>
        <strain evidence="3">Houghton</strain>
    </source>
</reference>
<feature type="region of interest" description="Disordered" evidence="2">
    <location>
        <begin position="267"/>
        <end position="307"/>
    </location>
</feature>
<feature type="compositionally biased region" description="Gly residues" evidence="2">
    <location>
        <begin position="85"/>
        <end position="99"/>
    </location>
</feature>
<feature type="compositionally biased region" description="Low complexity" evidence="2">
    <location>
        <begin position="144"/>
        <end position="153"/>
    </location>
</feature>
<dbReference type="EMBL" id="HG670863">
    <property type="protein sequence ID" value="CDI78390.1"/>
    <property type="molecule type" value="Genomic_DNA"/>
</dbReference>
<feature type="region of interest" description="Disordered" evidence="2">
    <location>
        <begin position="200"/>
        <end position="222"/>
    </location>
</feature>
<dbReference type="GeneID" id="25271374"/>
<keyword evidence="4" id="KW-1185">Reference proteome</keyword>
<protein>
    <submittedName>
        <fullName evidence="3">Uncharacterized protein</fullName>
    </submittedName>
</protein>
<dbReference type="RefSeq" id="XP_013251377.1">
    <property type="nucleotide sequence ID" value="XM_013395923.1"/>
</dbReference>
<feature type="region of interest" description="Disordered" evidence="2">
    <location>
        <begin position="31"/>
        <end position="108"/>
    </location>
</feature>
<keyword evidence="1" id="KW-0175">Coiled coil</keyword>
<name>U6GE04_EIMAC</name>
<evidence type="ECO:0000256" key="1">
    <source>
        <dbReference type="SAM" id="Coils"/>
    </source>
</evidence>
<gene>
    <name evidence="3" type="ORF">EAH_00033040</name>
</gene>
<dbReference type="VEuPathDB" id="ToxoDB:EAH_00033040"/>
<feature type="compositionally biased region" description="Low complexity" evidence="2">
    <location>
        <begin position="615"/>
        <end position="637"/>
    </location>
</feature>
<feature type="compositionally biased region" description="Basic and acidic residues" evidence="2">
    <location>
        <begin position="155"/>
        <end position="164"/>
    </location>
</feature>
<reference evidence="3" key="1">
    <citation type="submission" date="2013-10" db="EMBL/GenBank/DDBJ databases">
        <title>Genomic analysis of the causative agents of coccidiosis in chickens.</title>
        <authorList>
            <person name="Reid A.J."/>
            <person name="Blake D."/>
            <person name="Billington K."/>
            <person name="Browne H."/>
            <person name="Dunn M."/>
            <person name="Hung S."/>
            <person name="Kawahara F."/>
            <person name="Miranda-Saavedra D."/>
            <person name="Mourier T."/>
            <person name="Nagra H."/>
            <person name="Otto T.D."/>
            <person name="Rawlings N."/>
            <person name="Sanchez A."/>
            <person name="Sanders M."/>
            <person name="Subramaniam C."/>
            <person name="Tay Y."/>
            <person name="Dear P."/>
            <person name="Doerig C."/>
            <person name="Gruber A."/>
            <person name="Parkinson J."/>
            <person name="Shirley M."/>
            <person name="Wan K.L."/>
            <person name="Berriman M."/>
            <person name="Tomley F."/>
            <person name="Pain A."/>
        </authorList>
    </citation>
    <scope>NUCLEOTIDE SEQUENCE</scope>
    <source>
        <strain evidence="3">Houghton</strain>
    </source>
</reference>
<feature type="compositionally biased region" description="Gly residues" evidence="2">
    <location>
        <begin position="210"/>
        <end position="220"/>
    </location>
</feature>
<proteinExistence type="predicted"/>
<dbReference type="OMA" id="DWAWLSG"/>
<dbReference type="OrthoDB" id="349000at2759"/>
<evidence type="ECO:0000313" key="4">
    <source>
        <dbReference type="Proteomes" id="UP000018050"/>
    </source>
</evidence>
<accession>U6GE04</accession>
<evidence type="ECO:0000256" key="2">
    <source>
        <dbReference type="SAM" id="MobiDB-lite"/>
    </source>
</evidence>